<evidence type="ECO:0000256" key="4">
    <source>
        <dbReference type="ARBA" id="ARBA00022690"/>
    </source>
</evidence>
<evidence type="ECO:0000313" key="15">
    <source>
        <dbReference type="Proteomes" id="UP000826234"/>
    </source>
</evidence>
<dbReference type="PANTHER" id="PTHR13814">
    <property type="entry name" value="FETUIN"/>
    <property type="match status" value="1"/>
</dbReference>
<dbReference type="Gene3D" id="3.10.450.10">
    <property type="match status" value="3"/>
</dbReference>
<feature type="region of interest" description="Disordered" evidence="11">
    <location>
        <begin position="472"/>
        <end position="558"/>
    </location>
</feature>
<comment type="caution">
    <text evidence="14">The sequence shown here is derived from an EMBL/GenBank/DDBJ whole genome shotgun (WGS) entry which is preliminary data.</text>
</comment>
<evidence type="ECO:0000256" key="11">
    <source>
        <dbReference type="SAM" id="MobiDB-lite"/>
    </source>
</evidence>
<feature type="compositionally biased region" description="Basic residues" evidence="11">
    <location>
        <begin position="413"/>
        <end position="430"/>
    </location>
</feature>
<evidence type="ECO:0000256" key="2">
    <source>
        <dbReference type="ARBA" id="ARBA00022429"/>
    </source>
</evidence>
<keyword evidence="7" id="KW-0677">Repeat</keyword>
<accession>A0ABQ7T3W6</accession>
<dbReference type="InterPro" id="IPR046350">
    <property type="entry name" value="Cystatin_sf"/>
</dbReference>
<dbReference type="Proteomes" id="UP000826234">
    <property type="component" value="Unassembled WGS sequence"/>
</dbReference>
<dbReference type="InterPro" id="IPR027358">
    <property type="entry name" value="Kininogen-type_cystatin_dom"/>
</dbReference>
<comment type="subcellular location">
    <subcellularLocation>
        <location evidence="1">Secreted</location>
        <location evidence="1">Extracellular space</location>
    </subcellularLocation>
</comment>
<organism evidence="14 15">
    <name type="scientific">Phrynosoma platyrhinos</name>
    <name type="common">Desert horned lizard</name>
    <dbReference type="NCBI Taxonomy" id="52577"/>
    <lineage>
        <taxon>Eukaryota</taxon>
        <taxon>Metazoa</taxon>
        <taxon>Chordata</taxon>
        <taxon>Craniata</taxon>
        <taxon>Vertebrata</taxon>
        <taxon>Euteleostomi</taxon>
        <taxon>Lepidosauria</taxon>
        <taxon>Squamata</taxon>
        <taxon>Bifurcata</taxon>
        <taxon>Unidentata</taxon>
        <taxon>Episquamata</taxon>
        <taxon>Toxicofera</taxon>
        <taxon>Iguania</taxon>
        <taxon>Phrynosomatidae</taxon>
        <taxon>Phrynosomatinae</taxon>
        <taxon>Phrynosoma</taxon>
    </lineage>
</organism>
<feature type="domain" description="Cystatin kininogen-type" evidence="13">
    <location>
        <begin position="265"/>
        <end position="370"/>
    </location>
</feature>
<feature type="compositionally biased region" description="Polar residues" evidence="11">
    <location>
        <begin position="536"/>
        <end position="546"/>
    </location>
</feature>
<keyword evidence="3" id="KW-0964">Secreted</keyword>
<evidence type="ECO:0000256" key="8">
    <source>
        <dbReference type="ARBA" id="ARBA00022858"/>
    </source>
</evidence>
<reference evidence="14 15" key="1">
    <citation type="journal article" date="2022" name="Gigascience">
        <title>A chromosome-level genome assembly and annotation of the desert horned lizard, Phrynosoma platyrhinos, provides insight into chromosomal rearrangements among reptiles.</title>
        <authorList>
            <person name="Koochekian N."/>
            <person name="Ascanio A."/>
            <person name="Farleigh K."/>
            <person name="Card D.C."/>
            <person name="Schield D.R."/>
            <person name="Castoe T.A."/>
            <person name="Jezkova T."/>
        </authorList>
    </citation>
    <scope>NUCLEOTIDE SEQUENCE [LARGE SCALE GENOMIC DNA]</scope>
    <source>
        <strain evidence="14">NK-2021</strain>
    </source>
</reference>
<dbReference type="InterPro" id="IPR000010">
    <property type="entry name" value="Cystatin_dom"/>
</dbReference>
<evidence type="ECO:0000256" key="12">
    <source>
        <dbReference type="SAM" id="SignalP"/>
    </source>
</evidence>
<dbReference type="Pfam" id="PF00031">
    <property type="entry name" value="Cystatin"/>
    <property type="match status" value="3"/>
</dbReference>
<dbReference type="PANTHER" id="PTHR13814:SF12">
    <property type="entry name" value="KININOGEN-1"/>
    <property type="match status" value="1"/>
</dbReference>
<keyword evidence="6 12" id="KW-0732">Signal</keyword>
<feature type="compositionally biased region" description="Basic and acidic residues" evidence="11">
    <location>
        <begin position="431"/>
        <end position="445"/>
    </location>
</feature>
<evidence type="ECO:0000256" key="9">
    <source>
        <dbReference type="ARBA" id="ARBA00023157"/>
    </source>
</evidence>
<protein>
    <recommendedName>
        <fullName evidence="13">Cystatin kininogen-type domain-containing protein</fullName>
    </recommendedName>
</protein>
<keyword evidence="15" id="KW-1185">Reference proteome</keyword>
<name>A0ABQ7T3W6_PHRPL</name>
<keyword evidence="10" id="KW-0325">Glycoprotein</keyword>
<evidence type="ECO:0000256" key="1">
    <source>
        <dbReference type="ARBA" id="ARBA00004239"/>
    </source>
</evidence>
<keyword evidence="5" id="KW-0789">Thiol protease inhibitor</keyword>
<evidence type="ECO:0000256" key="7">
    <source>
        <dbReference type="ARBA" id="ARBA00022737"/>
    </source>
</evidence>
<keyword evidence="2" id="KW-0840">Vasodilator</keyword>
<dbReference type="EMBL" id="JAIPUX010001880">
    <property type="protein sequence ID" value="KAH0624197.1"/>
    <property type="molecule type" value="Genomic_DNA"/>
</dbReference>
<evidence type="ECO:0000256" key="5">
    <source>
        <dbReference type="ARBA" id="ARBA00022704"/>
    </source>
</evidence>
<evidence type="ECO:0000256" key="3">
    <source>
        <dbReference type="ARBA" id="ARBA00022525"/>
    </source>
</evidence>
<gene>
    <name evidence="14" type="ORF">JD844_007709</name>
</gene>
<evidence type="ECO:0000259" key="13">
    <source>
        <dbReference type="PROSITE" id="PS51647"/>
    </source>
</evidence>
<feature type="signal peptide" evidence="12">
    <location>
        <begin position="1"/>
        <end position="16"/>
    </location>
</feature>
<feature type="region of interest" description="Disordered" evidence="11">
    <location>
        <begin position="393"/>
        <end position="454"/>
    </location>
</feature>
<evidence type="ECO:0000313" key="14">
    <source>
        <dbReference type="EMBL" id="KAH0624197.1"/>
    </source>
</evidence>
<dbReference type="PROSITE" id="PS51647">
    <property type="entry name" value="CYSTATIN_KININOGEN"/>
    <property type="match status" value="2"/>
</dbReference>
<feature type="chain" id="PRO_5046300393" description="Cystatin kininogen-type domain-containing protein" evidence="12">
    <location>
        <begin position="17"/>
        <end position="558"/>
    </location>
</feature>
<feature type="domain" description="Cystatin kininogen-type" evidence="13">
    <location>
        <begin position="26"/>
        <end position="130"/>
    </location>
</feature>
<dbReference type="InterPro" id="IPR050735">
    <property type="entry name" value="Kininogen_Fetuin_HRG"/>
</dbReference>
<sequence length="558" mass="62862">MKFFILLVLSFCYCQAIPPEGEDTDCDDPDVFSAVDLAVKAHNDDQKDGNLFALRIILAARRTAGPGKNFHIKYQIAETSCPLRGSVPWQNCEFLRPSEGDSGECSAEIHTDDSLIYSNVFQKCRITTAPEKVTRSHARCLGCWHSISRKSPELFPIQKRAVQLFNNESRQVFLFDAIGIEVAARQLVAGWKYKFDYWIKETNCSKEDFPDLTPECEISPPGQMGSCHVESYVDYRGTIISLEQNCQIEVETGEFCAGCPKSIPTDSPQLKEPLEVSMEKYNKESKYDYFYRITNVTKATVQIVAGIMYRIEFRIRETNCSKAEVHELSDNCTITDKSRLFYCRSSVWEKPYQKKADVGITVSCMKETPTMEFFRRPPGFTPFRMSGMIAQVSSTGATRIPEEKLSDTEKPGRGRGRGQGHKYGHKKPKTKSSEELEEDAKKQDEILPMPISSDPLEQEEIITTNLDESFIEHPSQSSTVPPLSLFDRLPDLPEPPAPKCPGKPWKPIILPTTPLPDPRDFVLEDLLPDEGDTAEPQETASATVQTHYGDFDLADALS</sequence>
<keyword evidence="8" id="KW-0838">Vasoactive</keyword>
<evidence type="ECO:0000256" key="6">
    <source>
        <dbReference type="ARBA" id="ARBA00022729"/>
    </source>
</evidence>
<feature type="compositionally biased region" description="Low complexity" evidence="11">
    <location>
        <begin position="502"/>
        <end position="512"/>
    </location>
</feature>
<proteinExistence type="predicted"/>
<dbReference type="PROSITE" id="PS00287">
    <property type="entry name" value="CYSTATIN"/>
    <property type="match status" value="1"/>
</dbReference>
<dbReference type="InterPro" id="IPR018073">
    <property type="entry name" value="Prot_inh_cystat_CS"/>
</dbReference>
<evidence type="ECO:0000256" key="10">
    <source>
        <dbReference type="ARBA" id="ARBA00023180"/>
    </source>
</evidence>
<keyword evidence="4" id="KW-0646">Protease inhibitor</keyword>
<dbReference type="SUPFAM" id="SSF54403">
    <property type="entry name" value="Cystatin/monellin"/>
    <property type="match status" value="3"/>
</dbReference>
<feature type="compositionally biased region" description="Acidic residues" evidence="11">
    <location>
        <begin position="526"/>
        <end position="535"/>
    </location>
</feature>
<feature type="compositionally biased region" description="Basic and acidic residues" evidence="11">
    <location>
        <begin position="400"/>
        <end position="412"/>
    </location>
</feature>
<feature type="compositionally biased region" description="Pro residues" evidence="11">
    <location>
        <begin position="492"/>
        <end position="501"/>
    </location>
</feature>
<dbReference type="CDD" id="cd00042">
    <property type="entry name" value="CY"/>
    <property type="match status" value="3"/>
</dbReference>
<dbReference type="SMART" id="SM00043">
    <property type="entry name" value="CY"/>
    <property type="match status" value="3"/>
</dbReference>
<keyword evidence="9" id="KW-1015">Disulfide bond</keyword>